<dbReference type="EMBL" id="LT629732">
    <property type="protein sequence ID" value="SDR95199.1"/>
    <property type="molecule type" value="Genomic_DNA"/>
</dbReference>
<feature type="compositionally biased region" description="Polar residues" evidence="2">
    <location>
        <begin position="16"/>
        <end position="26"/>
    </location>
</feature>
<evidence type="ECO:0000256" key="2">
    <source>
        <dbReference type="SAM" id="MobiDB-lite"/>
    </source>
</evidence>
<organism evidence="3 4">
    <name type="scientific">Actinopolymorpha singaporensis</name>
    <dbReference type="NCBI Taxonomy" id="117157"/>
    <lineage>
        <taxon>Bacteria</taxon>
        <taxon>Bacillati</taxon>
        <taxon>Actinomycetota</taxon>
        <taxon>Actinomycetes</taxon>
        <taxon>Propionibacteriales</taxon>
        <taxon>Actinopolymorphaceae</taxon>
        <taxon>Actinopolymorpha</taxon>
    </lineage>
</organism>
<keyword evidence="4" id="KW-1185">Reference proteome</keyword>
<proteinExistence type="inferred from homology"/>
<evidence type="ECO:0000256" key="1">
    <source>
        <dbReference type="ARBA" id="ARBA00005721"/>
    </source>
</evidence>
<feature type="region of interest" description="Disordered" evidence="2">
    <location>
        <begin position="1"/>
        <end position="36"/>
    </location>
</feature>
<comment type="similarity">
    <text evidence="1">Belongs to the asp23 family.</text>
</comment>
<evidence type="ECO:0000313" key="3">
    <source>
        <dbReference type="EMBL" id="SDR95199.1"/>
    </source>
</evidence>
<accession>A0A1H1NA69</accession>
<gene>
    <name evidence="3" type="ORF">SAMN04489717_1137</name>
</gene>
<dbReference type="OrthoDB" id="3747855at2"/>
<protein>
    <submittedName>
        <fullName evidence="3">Uncharacterized conserved protein YloU, alkaline shock protein (Asp23) family</fullName>
    </submittedName>
</protein>
<dbReference type="Proteomes" id="UP000198983">
    <property type="component" value="Chromosome I"/>
</dbReference>
<dbReference type="Pfam" id="PF03780">
    <property type="entry name" value="Asp23"/>
    <property type="match status" value="1"/>
</dbReference>
<dbReference type="InterPro" id="IPR005531">
    <property type="entry name" value="Asp23"/>
</dbReference>
<sequence>MTTVTEAPATRPPESASGTGDRTTTLGPAESRGRTEIAGRVLERIAGQALAEVDKAGGASRRVLGVPLGRDDLDSGPQVSAQVDGELATVRMTVSVVYPAPVREVTRKLRTHVMERISGLTGIEVRQVDIDVAHLVPPAEHGRRVL</sequence>
<dbReference type="AlphaFoldDB" id="A0A1H1NA69"/>
<evidence type="ECO:0000313" key="4">
    <source>
        <dbReference type="Proteomes" id="UP000198983"/>
    </source>
</evidence>
<dbReference type="STRING" id="117157.SAMN04489717_1137"/>
<dbReference type="RefSeq" id="WP_092651197.1">
    <property type="nucleotide sequence ID" value="NZ_LT629732.1"/>
</dbReference>
<reference evidence="3 4" key="1">
    <citation type="submission" date="2016-10" db="EMBL/GenBank/DDBJ databases">
        <authorList>
            <person name="de Groot N.N."/>
        </authorList>
    </citation>
    <scope>NUCLEOTIDE SEQUENCE [LARGE SCALE GENOMIC DNA]</scope>
    <source>
        <strain evidence="3 4">DSM 22024</strain>
    </source>
</reference>
<name>A0A1H1NA69_9ACTN</name>
<dbReference type="PANTHER" id="PTHR34297">
    <property type="entry name" value="HYPOTHETICAL CYTOSOLIC PROTEIN-RELATED"/>
    <property type="match status" value="1"/>
</dbReference>